<evidence type="ECO:0000313" key="3">
    <source>
        <dbReference type="Proteomes" id="UP000503011"/>
    </source>
</evidence>
<protein>
    <submittedName>
        <fullName evidence="2">Transglutaminase</fullName>
    </submittedName>
</protein>
<dbReference type="SUPFAM" id="SSF54001">
    <property type="entry name" value="Cysteine proteinases"/>
    <property type="match status" value="1"/>
</dbReference>
<dbReference type="EMBL" id="AP022871">
    <property type="protein sequence ID" value="BCB90525.1"/>
    <property type="molecule type" value="Genomic_DNA"/>
</dbReference>
<name>A0A6F8YWH5_9ACTN</name>
<reference evidence="2 3" key="1">
    <citation type="submission" date="2020-03" db="EMBL/GenBank/DDBJ databases">
        <title>Whole genome shotgun sequence of Phytohabitans suffuscus NBRC 105367.</title>
        <authorList>
            <person name="Komaki H."/>
            <person name="Tamura T."/>
        </authorList>
    </citation>
    <scope>NUCLEOTIDE SEQUENCE [LARGE SCALE GENOMIC DNA]</scope>
    <source>
        <strain evidence="2 3">NBRC 105367</strain>
    </source>
</reference>
<dbReference type="InterPro" id="IPR038765">
    <property type="entry name" value="Papain-like_cys_pep_sf"/>
</dbReference>
<dbReference type="Gene3D" id="2.60.40.2250">
    <property type="match status" value="1"/>
</dbReference>
<dbReference type="SMART" id="SM00460">
    <property type="entry name" value="TGc"/>
    <property type="match status" value="1"/>
</dbReference>
<organism evidence="2 3">
    <name type="scientific">Phytohabitans suffuscus</name>
    <dbReference type="NCBI Taxonomy" id="624315"/>
    <lineage>
        <taxon>Bacteria</taxon>
        <taxon>Bacillati</taxon>
        <taxon>Actinomycetota</taxon>
        <taxon>Actinomycetes</taxon>
        <taxon>Micromonosporales</taxon>
        <taxon>Micromonosporaceae</taxon>
    </lineage>
</organism>
<dbReference type="KEGG" id="psuu:Psuf_078380"/>
<dbReference type="InterPro" id="IPR002931">
    <property type="entry name" value="Transglutaminase-like"/>
</dbReference>
<keyword evidence="3" id="KW-1185">Reference proteome</keyword>
<dbReference type="PANTHER" id="PTHR33490:SF12">
    <property type="entry name" value="BLL5557 PROTEIN"/>
    <property type="match status" value="1"/>
</dbReference>
<gene>
    <name evidence="2" type="ORF">Psuf_078380</name>
</gene>
<dbReference type="Proteomes" id="UP000503011">
    <property type="component" value="Chromosome"/>
</dbReference>
<dbReference type="PANTHER" id="PTHR33490">
    <property type="entry name" value="BLR5614 PROTEIN-RELATED"/>
    <property type="match status" value="1"/>
</dbReference>
<dbReference type="AlphaFoldDB" id="A0A6F8YWH5"/>
<reference evidence="2 3" key="2">
    <citation type="submission" date="2020-03" db="EMBL/GenBank/DDBJ databases">
        <authorList>
            <person name="Ichikawa N."/>
            <person name="Kimura A."/>
            <person name="Kitahashi Y."/>
            <person name="Uohara A."/>
        </authorList>
    </citation>
    <scope>NUCLEOTIDE SEQUENCE [LARGE SCALE GENOMIC DNA]</scope>
    <source>
        <strain evidence="2 3">NBRC 105367</strain>
    </source>
</reference>
<accession>A0A6F8YWH5</accession>
<sequence>MAAMRVASTLSYDVPGPAEVAFQVAVAGPVTSEALTVTLDGAPVPVTAVDRAHLVRVGRGRLVVAYTADLADRREPPPPPSGHDRLVALRPSRYCPSDRLAGFATGRFGSLGGADAVRAVAEYVHRHVAYTPGASGPTTDAADTLLAGEGVCRDYAHLVAALCRAVGVPARVAAVYAPGLDPMDFHLVVETVLDGAWWVWDATRLAPRGSLARIATGRDAADVAFATVLAGTLDPVGQEITATTGADLPADGHTSLVALPG</sequence>
<feature type="domain" description="Transglutaminase-like" evidence="1">
    <location>
        <begin position="144"/>
        <end position="204"/>
    </location>
</feature>
<evidence type="ECO:0000259" key="1">
    <source>
        <dbReference type="SMART" id="SM00460"/>
    </source>
</evidence>
<proteinExistence type="predicted"/>
<dbReference type="Pfam" id="PF01841">
    <property type="entry name" value="Transglut_core"/>
    <property type="match status" value="1"/>
</dbReference>
<dbReference type="Gene3D" id="3.10.620.30">
    <property type="match status" value="1"/>
</dbReference>
<evidence type="ECO:0000313" key="2">
    <source>
        <dbReference type="EMBL" id="BCB90525.1"/>
    </source>
</evidence>